<evidence type="ECO:0000313" key="1">
    <source>
        <dbReference type="EMBL" id="SPT69592.1"/>
    </source>
</evidence>
<dbReference type="RefSeq" id="WP_113743748.1">
    <property type="nucleotide sequence ID" value="NZ_UAPV01000001.1"/>
</dbReference>
<reference evidence="1 2" key="1">
    <citation type="submission" date="2018-06" db="EMBL/GenBank/DDBJ databases">
        <authorList>
            <consortium name="Pathogen Informatics"/>
            <person name="Doyle S."/>
        </authorList>
    </citation>
    <scope>NUCLEOTIDE SEQUENCE [LARGE SCALE GENOMIC DNA]</scope>
    <source>
        <strain evidence="1 2">NCTC13093</strain>
    </source>
</reference>
<proteinExistence type="predicted"/>
<sequence length="523" mass="59211">MKKLDSVQGDKIARREIESHQHRVAEVLSESLNSILYNTDLHTVLGVVNLANYNNACRFASQLAEHLYPKTIHIINELINKNKVSANITHARKVLMQSMVDHGDKADLDFTGTPPELCIYRSLLLAKGVHGQCDDIYSYTADGEKLDKQIAYLYEFIKDSIINSKDHSISVSKILDLLSAAPIGLKKGPAPILLLSFILSHNGQITVYDMGYLIVSYDISFIETFLAYPENLTIKWYRNIDNNDSIVRNIKKALENIGASRSDSLEPLFVARDLVNFIFKLPALTQSTNMVSKEAVRLKTKIKNAVDPIDLLLKQVPELYTDIDITDKRLTEALVELKSFYPNTIKTIEKILYKSLDLEVDSEGKLTDSALSSLLDRVEIVKNNKTTDRLVQFSVRLEMIKGNTQAAIEGIISLICEKAQKDWVDSSIYLVIQEVQQLSYDFRRSECFYNLDVAKKNNRYLVSVIFNTRNNGELLSSFDVDQTKLDESQDEINKIINILKSKDRETALAILSEIGIRLDKDGH</sequence>
<organism evidence="1 2">
    <name type="scientific">Anaerobiospirillum thomasii</name>
    <dbReference type="NCBI Taxonomy" id="179995"/>
    <lineage>
        <taxon>Bacteria</taxon>
        <taxon>Pseudomonadati</taxon>
        <taxon>Pseudomonadota</taxon>
        <taxon>Gammaproteobacteria</taxon>
        <taxon>Aeromonadales</taxon>
        <taxon>Succinivibrionaceae</taxon>
        <taxon>Anaerobiospirillum</taxon>
    </lineage>
</organism>
<dbReference type="Proteomes" id="UP000250086">
    <property type="component" value="Unassembled WGS sequence"/>
</dbReference>
<gene>
    <name evidence="1" type="ORF">NCTC13093_00970</name>
</gene>
<protein>
    <submittedName>
        <fullName evidence="1">Uncharacterized protein</fullName>
    </submittedName>
</protein>
<dbReference type="EMBL" id="UAPV01000001">
    <property type="protein sequence ID" value="SPT69592.1"/>
    <property type="molecule type" value="Genomic_DNA"/>
</dbReference>
<keyword evidence="2" id="KW-1185">Reference proteome</keyword>
<name>A0A2X0WSR1_9GAMM</name>
<accession>A0A2X0WSR1</accession>
<dbReference type="AlphaFoldDB" id="A0A2X0WSR1"/>
<evidence type="ECO:0000313" key="2">
    <source>
        <dbReference type="Proteomes" id="UP000250086"/>
    </source>
</evidence>